<evidence type="ECO:0000256" key="1">
    <source>
        <dbReference type="SAM" id="SignalP"/>
    </source>
</evidence>
<evidence type="ECO:0000313" key="3">
    <source>
        <dbReference type="Proteomes" id="UP001341281"/>
    </source>
</evidence>
<accession>A0AAQ3TPG0</accession>
<keyword evidence="3" id="KW-1185">Reference proteome</keyword>
<protein>
    <submittedName>
        <fullName evidence="2">Uncharacterized protein</fullName>
    </submittedName>
</protein>
<name>A0AAQ3TPG0_PASNO</name>
<feature type="signal peptide" evidence="1">
    <location>
        <begin position="1"/>
        <end position="21"/>
    </location>
</feature>
<dbReference type="AlphaFoldDB" id="A0AAQ3TPG0"/>
<proteinExistence type="predicted"/>
<dbReference type="EMBL" id="CP144749">
    <property type="protein sequence ID" value="WVZ74897.1"/>
    <property type="molecule type" value="Genomic_DNA"/>
</dbReference>
<feature type="chain" id="PRO_5043020450" evidence="1">
    <location>
        <begin position="22"/>
        <end position="81"/>
    </location>
</feature>
<evidence type="ECO:0000313" key="2">
    <source>
        <dbReference type="EMBL" id="WVZ74897.1"/>
    </source>
</evidence>
<keyword evidence="1" id="KW-0732">Signal</keyword>
<sequence>MGSKVVAAVALALLVLGAAEGQVLPTPCCRIDCCDGKPECCSAGPWMAVDAVARPPAAVAVAATNAKARRPGAARKVGGGN</sequence>
<reference evidence="2 3" key="1">
    <citation type="submission" date="2024-02" db="EMBL/GenBank/DDBJ databases">
        <title>High-quality chromosome-scale genome assembly of Pensacola bahiagrass (Paspalum notatum Flugge var. saurae).</title>
        <authorList>
            <person name="Vega J.M."/>
            <person name="Podio M."/>
            <person name="Orjuela J."/>
            <person name="Siena L.A."/>
            <person name="Pessino S.C."/>
            <person name="Combes M.C."/>
            <person name="Mariac C."/>
            <person name="Albertini E."/>
            <person name="Pupilli F."/>
            <person name="Ortiz J.P.A."/>
            <person name="Leblanc O."/>
        </authorList>
    </citation>
    <scope>NUCLEOTIDE SEQUENCE [LARGE SCALE GENOMIC DNA]</scope>
    <source>
        <strain evidence="2">R1</strain>
        <tissue evidence="2">Leaf</tissue>
    </source>
</reference>
<organism evidence="2 3">
    <name type="scientific">Paspalum notatum var. saurae</name>
    <dbReference type="NCBI Taxonomy" id="547442"/>
    <lineage>
        <taxon>Eukaryota</taxon>
        <taxon>Viridiplantae</taxon>
        <taxon>Streptophyta</taxon>
        <taxon>Embryophyta</taxon>
        <taxon>Tracheophyta</taxon>
        <taxon>Spermatophyta</taxon>
        <taxon>Magnoliopsida</taxon>
        <taxon>Liliopsida</taxon>
        <taxon>Poales</taxon>
        <taxon>Poaceae</taxon>
        <taxon>PACMAD clade</taxon>
        <taxon>Panicoideae</taxon>
        <taxon>Andropogonodae</taxon>
        <taxon>Paspaleae</taxon>
        <taxon>Paspalinae</taxon>
        <taxon>Paspalum</taxon>
    </lineage>
</organism>
<dbReference type="Proteomes" id="UP001341281">
    <property type="component" value="Chromosome 05"/>
</dbReference>
<gene>
    <name evidence="2" type="ORF">U9M48_023013</name>
</gene>